<name>A0AA84ZTT7_9TREM</name>
<dbReference type="WBParaSite" id="SMRG1_46530.1">
    <property type="protein sequence ID" value="SMRG1_46530.1"/>
    <property type="gene ID" value="SMRG1_46530"/>
</dbReference>
<dbReference type="InterPro" id="IPR055469">
    <property type="entry name" value="DUF7041"/>
</dbReference>
<dbReference type="PANTHER" id="PTHR33327">
    <property type="entry name" value="ENDONUCLEASE"/>
    <property type="match status" value="1"/>
</dbReference>
<dbReference type="AlphaFoldDB" id="A0AA84ZTT7"/>
<dbReference type="Pfam" id="PF23055">
    <property type="entry name" value="DUF7041"/>
    <property type="match status" value="1"/>
</dbReference>
<feature type="domain" description="DUF7041" evidence="1">
    <location>
        <begin position="23"/>
        <end position="105"/>
    </location>
</feature>
<reference evidence="3" key="1">
    <citation type="submission" date="2023-11" db="UniProtKB">
        <authorList>
            <consortium name="WormBaseParasite"/>
        </authorList>
    </citation>
    <scope>IDENTIFICATION</scope>
</reference>
<sequence>MSLSNDTVELSQTPSVRSINVTIPPFKVTDPQLWFTRLEHYFVANRVHTQRDKFGHASSLLPDEVADNVREILINPDIEKPYDALKQAVIKAVSLSDRQAIEQLLSQVQIGDRTPS</sequence>
<evidence type="ECO:0000259" key="1">
    <source>
        <dbReference type="Pfam" id="PF23055"/>
    </source>
</evidence>
<dbReference type="PANTHER" id="PTHR33327:SF3">
    <property type="entry name" value="RNA-DIRECTED DNA POLYMERASE"/>
    <property type="match status" value="1"/>
</dbReference>
<dbReference type="Proteomes" id="UP000050790">
    <property type="component" value="Unassembled WGS sequence"/>
</dbReference>
<organism evidence="2 3">
    <name type="scientific">Schistosoma margrebowiei</name>
    <dbReference type="NCBI Taxonomy" id="48269"/>
    <lineage>
        <taxon>Eukaryota</taxon>
        <taxon>Metazoa</taxon>
        <taxon>Spiralia</taxon>
        <taxon>Lophotrochozoa</taxon>
        <taxon>Platyhelminthes</taxon>
        <taxon>Trematoda</taxon>
        <taxon>Digenea</taxon>
        <taxon>Strigeidida</taxon>
        <taxon>Schistosomatoidea</taxon>
        <taxon>Schistosomatidae</taxon>
        <taxon>Schistosoma</taxon>
    </lineage>
</organism>
<evidence type="ECO:0000313" key="2">
    <source>
        <dbReference type="Proteomes" id="UP000050790"/>
    </source>
</evidence>
<proteinExistence type="predicted"/>
<accession>A0AA84ZTT7</accession>
<protein>
    <recommendedName>
        <fullName evidence="1">DUF7041 domain-containing protein</fullName>
    </recommendedName>
</protein>
<evidence type="ECO:0000313" key="3">
    <source>
        <dbReference type="WBParaSite" id="SMRG1_46530.1"/>
    </source>
</evidence>